<dbReference type="EMBL" id="JADIMG010000052">
    <property type="protein sequence ID" value="MBO8459729.1"/>
    <property type="molecule type" value="Genomic_DNA"/>
</dbReference>
<evidence type="ECO:0000259" key="4">
    <source>
        <dbReference type="Pfam" id="PF13472"/>
    </source>
</evidence>
<dbReference type="CDD" id="cd01821">
    <property type="entry name" value="Rhamnogalacturan_acetylesterase_like"/>
    <property type="match status" value="1"/>
</dbReference>
<evidence type="ECO:0000256" key="3">
    <source>
        <dbReference type="SAM" id="SignalP"/>
    </source>
</evidence>
<keyword evidence="3" id="KW-0732">Signal</keyword>
<accession>A0A9D9HTY4</accession>
<sequence length="631" mass="69058">MKRHFVLSMLCIAGMLLGHAVTIHTIGDSTMANYNESTTQQRGWGQMLQQFFGNGAVVNNRAKAGASSKSFYLEAPYWTTVKTQIEEGDYVLIQFAHNDEKNNGLDGDTVRAVTGDQSVDYRGTTAQGTYKTYLRKYVEETRALGATPIFVAPMCRKYFSSNTIRRSGRHDLGDKFSVLNADGTITESSVPESDNTYDYPYAMQQVAQELNVPFIDLTTASADLYLEYGESYCTELLFMPDDGTHTTALGATLIARLAVQGLAEQNLLTQYINASSDLLVNPSEIDFSDMYVGQISTKEITLSGFDLTPEAGTFNVTVSEGFELSTDKETYVSQLTLTYTNGNLDFTRLYVRYQPMQAGGFSGTLTISNGTISKELPISGNAIQLQGGTQVLAYWDLTSNEEAELEGPATIVEESWSGMEVQKYSAPNANTTWPAESGFTTERKTQRNLIVGGTWPAGEIDEVSTRYIQFGIQANQATELNIDSIGLYVGGAGGNGMRCRVWYSLNEDFSNAVAIADYSTSMVSNTMYAVSATPVVRLTAGETLYLRIYPWYNNSSAATGKTLCLSAVTIRGVATADATSGVGITEQNLEVKAVEYYAIDGRQLGKEPQQGIYIVRKQMSDGSVRVTKMLK</sequence>
<name>A0A9D9HTY4_9BACT</name>
<protein>
    <submittedName>
        <fullName evidence="5">Por secretion system protein</fullName>
    </submittedName>
</protein>
<dbReference type="Gene3D" id="3.40.50.1110">
    <property type="entry name" value="SGNH hydrolase"/>
    <property type="match status" value="1"/>
</dbReference>
<reference evidence="5" key="2">
    <citation type="journal article" date="2021" name="PeerJ">
        <title>Extensive microbial diversity within the chicken gut microbiome revealed by metagenomics and culture.</title>
        <authorList>
            <person name="Gilroy R."/>
            <person name="Ravi A."/>
            <person name="Getino M."/>
            <person name="Pursley I."/>
            <person name="Horton D.L."/>
            <person name="Alikhan N.F."/>
            <person name="Baker D."/>
            <person name="Gharbi K."/>
            <person name="Hall N."/>
            <person name="Watson M."/>
            <person name="Adriaenssens E.M."/>
            <person name="Foster-Nyarko E."/>
            <person name="Jarju S."/>
            <person name="Secka A."/>
            <person name="Antonio M."/>
            <person name="Oren A."/>
            <person name="Chaudhuri R.R."/>
            <person name="La Ragione R."/>
            <person name="Hildebrand F."/>
            <person name="Pallen M.J."/>
        </authorList>
    </citation>
    <scope>NUCLEOTIDE SEQUENCE</scope>
    <source>
        <strain evidence="5">G3-3990</strain>
    </source>
</reference>
<evidence type="ECO:0000313" key="5">
    <source>
        <dbReference type="EMBL" id="MBO8459729.1"/>
    </source>
</evidence>
<proteinExistence type="inferred from homology"/>
<evidence type="ECO:0000313" key="6">
    <source>
        <dbReference type="Proteomes" id="UP000823641"/>
    </source>
</evidence>
<dbReference type="InterPro" id="IPR013830">
    <property type="entry name" value="SGNH_hydro"/>
</dbReference>
<dbReference type="PANTHER" id="PTHR43695">
    <property type="entry name" value="PUTATIVE (AFU_ORTHOLOGUE AFUA_2G17250)-RELATED"/>
    <property type="match status" value="1"/>
</dbReference>
<dbReference type="Proteomes" id="UP000823641">
    <property type="component" value="Unassembled WGS sequence"/>
</dbReference>
<gene>
    <name evidence="5" type="ORF">IAA73_05265</name>
</gene>
<dbReference type="PANTHER" id="PTHR43695:SF1">
    <property type="entry name" value="RHAMNOGALACTURONAN ACETYLESTERASE"/>
    <property type="match status" value="1"/>
</dbReference>
<dbReference type="InterPro" id="IPR013783">
    <property type="entry name" value="Ig-like_fold"/>
</dbReference>
<keyword evidence="2" id="KW-0378">Hydrolase</keyword>
<dbReference type="InterPro" id="IPR037459">
    <property type="entry name" value="RhgT-like"/>
</dbReference>
<evidence type="ECO:0000256" key="1">
    <source>
        <dbReference type="ARBA" id="ARBA00008668"/>
    </source>
</evidence>
<dbReference type="SUPFAM" id="SSF52266">
    <property type="entry name" value="SGNH hydrolase"/>
    <property type="match status" value="1"/>
</dbReference>
<organism evidence="5 6">
    <name type="scientific">Candidatus Gallipaludibacter merdavium</name>
    <dbReference type="NCBI Taxonomy" id="2840839"/>
    <lineage>
        <taxon>Bacteria</taxon>
        <taxon>Pseudomonadati</taxon>
        <taxon>Bacteroidota</taxon>
        <taxon>Bacteroidia</taxon>
        <taxon>Bacteroidales</taxon>
        <taxon>Candidatus Gallipaludibacter</taxon>
    </lineage>
</organism>
<dbReference type="Gene3D" id="2.60.40.10">
    <property type="entry name" value="Immunoglobulins"/>
    <property type="match status" value="1"/>
</dbReference>
<feature type="signal peptide" evidence="3">
    <location>
        <begin position="1"/>
        <end position="20"/>
    </location>
</feature>
<dbReference type="Pfam" id="PF13472">
    <property type="entry name" value="Lipase_GDSL_2"/>
    <property type="match status" value="1"/>
</dbReference>
<feature type="domain" description="SGNH hydrolase-type esterase" evidence="4">
    <location>
        <begin position="26"/>
        <end position="250"/>
    </location>
</feature>
<comment type="similarity">
    <text evidence="1">Belongs to the 'GDSL' lipolytic enzyme family.</text>
</comment>
<evidence type="ECO:0000256" key="2">
    <source>
        <dbReference type="ARBA" id="ARBA00022801"/>
    </source>
</evidence>
<dbReference type="InterPro" id="IPR036514">
    <property type="entry name" value="SGNH_hydro_sf"/>
</dbReference>
<dbReference type="GO" id="GO:0016788">
    <property type="term" value="F:hydrolase activity, acting on ester bonds"/>
    <property type="evidence" value="ECO:0007669"/>
    <property type="project" value="UniProtKB-ARBA"/>
</dbReference>
<feature type="chain" id="PRO_5038341932" evidence="3">
    <location>
        <begin position="21"/>
        <end position="631"/>
    </location>
</feature>
<comment type="caution">
    <text evidence="5">The sequence shown here is derived from an EMBL/GenBank/DDBJ whole genome shotgun (WGS) entry which is preliminary data.</text>
</comment>
<dbReference type="AlphaFoldDB" id="A0A9D9HTY4"/>
<reference evidence="5" key="1">
    <citation type="submission" date="2020-10" db="EMBL/GenBank/DDBJ databases">
        <authorList>
            <person name="Gilroy R."/>
        </authorList>
    </citation>
    <scope>NUCLEOTIDE SEQUENCE</scope>
    <source>
        <strain evidence="5">G3-3990</strain>
    </source>
</reference>